<dbReference type="Proteomes" id="UP001209854">
    <property type="component" value="Unassembled WGS sequence"/>
</dbReference>
<dbReference type="GO" id="GO:0016787">
    <property type="term" value="F:hydrolase activity"/>
    <property type="evidence" value="ECO:0007669"/>
    <property type="project" value="UniProtKB-KW"/>
</dbReference>
<protein>
    <submittedName>
        <fullName evidence="3">Serine hydrolase</fullName>
    </submittedName>
</protein>
<accession>A0ABT3N3Z3</accession>
<comment type="caution">
    <text evidence="3">The sequence shown here is derived from an EMBL/GenBank/DDBJ whole genome shotgun (WGS) entry which is preliminary data.</text>
</comment>
<gene>
    <name evidence="3" type="ORF">NX722_27725</name>
</gene>
<evidence type="ECO:0000313" key="4">
    <source>
        <dbReference type="Proteomes" id="UP001209854"/>
    </source>
</evidence>
<feature type="domain" description="Beta-lactamase-related" evidence="2">
    <location>
        <begin position="113"/>
        <end position="405"/>
    </location>
</feature>
<feature type="signal peptide" evidence="1">
    <location>
        <begin position="1"/>
        <end position="21"/>
    </location>
</feature>
<dbReference type="InterPro" id="IPR012338">
    <property type="entry name" value="Beta-lactam/transpept-like"/>
</dbReference>
<reference evidence="3 4" key="1">
    <citation type="submission" date="2022-10" db="EMBL/GenBank/DDBJ databases">
        <title>High-quality genome sequences of two octocoral-associated bacteria, Endozoicomonas euniceicola EF212 and Endozoicomonas gorgoniicola PS125.</title>
        <authorList>
            <person name="Chiou Y.-J."/>
            <person name="Chen Y.-H."/>
        </authorList>
    </citation>
    <scope>NUCLEOTIDE SEQUENCE [LARGE SCALE GENOMIC DNA]</scope>
    <source>
        <strain evidence="3 4">PS125</strain>
    </source>
</reference>
<organism evidence="3 4">
    <name type="scientific">Endozoicomonas gorgoniicola</name>
    <dbReference type="NCBI Taxonomy" id="1234144"/>
    <lineage>
        <taxon>Bacteria</taxon>
        <taxon>Pseudomonadati</taxon>
        <taxon>Pseudomonadota</taxon>
        <taxon>Gammaproteobacteria</taxon>
        <taxon>Oceanospirillales</taxon>
        <taxon>Endozoicomonadaceae</taxon>
        <taxon>Endozoicomonas</taxon>
    </lineage>
</organism>
<keyword evidence="4" id="KW-1185">Reference proteome</keyword>
<dbReference type="InterPro" id="IPR001466">
    <property type="entry name" value="Beta-lactam-related"/>
</dbReference>
<evidence type="ECO:0000256" key="1">
    <source>
        <dbReference type="SAM" id="SignalP"/>
    </source>
</evidence>
<dbReference type="InterPro" id="IPR050789">
    <property type="entry name" value="Diverse_Enzym_Activities"/>
</dbReference>
<dbReference type="RefSeq" id="WP_262566043.1">
    <property type="nucleotide sequence ID" value="NZ_JAPFCC010000001.1"/>
</dbReference>
<keyword evidence="1" id="KW-0732">Signal</keyword>
<dbReference type="PANTHER" id="PTHR43283">
    <property type="entry name" value="BETA-LACTAMASE-RELATED"/>
    <property type="match status" value="1"/>
</dbReference>
<dbReference type="SUPFAM" id="SSF56601">
    <property type="entry name" value="beta-lactamase/transpeptidase-like"/>
    <property type="match status" value="1"/>
</dbReference>
<dbReference type="PANTHER" id="PTHR43283:SF7">
    <property type="entry name" value="BETA-LACTAMASE-RELATED DOMAIN-CONTAINING PROTEIN"/>
    <property type="match status" value="1"/>
</dbReference>
<dbReference type="Gene3D" id="3.40.710.10">
    <property type="entry name" value="DD-peptidase/beta-lactamase superfamily"/>
    <property type="match status" value="1"/>
</dbReference>
<sequence length="429" mass="48098">MKKALLATAVAFASLSFNVSATVTFHEADQKMLDQTANLGINQANWDANEFVSMFYIEAQRVSDHAVISKSQQPRRFEKSDKTLDLASVKVNDVDGSELSLYDLLRDRLHNRSMVVLQDGKLVHEHYWSGTNKDTKQLTMSAGKSFTSSLMAIAQSEGYLKFSDPVKKWLPEAKGTVIGDGPLQYISDMRSGFALIDEDQNVYGDDWDTSMEDAISWHGHVDTDWVGIKDYTPHLTKLSYEQGKKYEYHSYNTEVLGLVTQRAVGRHFTDYLAEKIWNKGQFTSDTTIMVDREKNVLASGSMTMTNRDFANMGDIWAHNGQSQNGTQVVPADWLNDIWEGNKEVRNAWVKGKEAALAEGFYKDQFRVLNLGGQEWLIAVGVNGQIIAVERDSKTVIAMFSSYNVPSSARLAVGFFHTAIPAIMDNIKKA</sequence>
<feature type="chain" id="PRO_5046474858" evidence="1">
    <location>
        <begin position="22"/>
        <end position="429"/>
    </location>
</feature>
<proteinExistence type="predicted"/>
<evidence type="ECO:0000259" key="2">
    <source>
        <dbReference type="Pfam" id="PF00144"/>
    </source>
</evidence>
<dbReference type="EMBL" id="JAPFCC010000001">
    <property type="protein sequence ID" value="MCW7556355.1"/>
    <property type="molecule type" value="Genomic_DNA"/>
</dbReference>
<evidence type="ECO:0000313" key="3">
    <source>
        <dbReference type="EMBL" id="MCW7556355.1"/>
    </source>
</evidence>
<name>A0ABT3N3Z3_9GAMM</name>
<dbReference type="Pfam" id="PF00144">
    <property type="entry name" value="Beta-lactamase"/>
    <property type="match status" value="1"/>
</dbReference>
<keyword evidence="3" id="KW-0378">Hydrolase</keyword>